<proteinExistence type="inferred from homology"/>
<organism evidence="3 4">
    <name type="scientific">Candidatus Kinetoplastidibacterium galati TCC219</name>
    <dbReference type="NCBI Taxonomy" id="1208921"/>
    <lineage>
        <taxon>Bacteria</taxon>
        <taxon>Pseudomonadati</taxon>
        <taxon>Pseudomonadota</taxon>
        <taxon>Betaproteobacteria</taxon>
        <taxon>Candidatus Kinetoplastidibacterium</taxon>
    </lineage>
</organism>
<dbReference type="KEGG" id="kga:ST1E_0849"/>
<protein>
    <submittedName>
        <fullName evidence="3">BolA protein</fullName>
    </submittedName>
</protein>
<accession>M1L9F9</accession>
<dbReference type="EMBL" id="CP003806">
    <property type="protein sequence ID" value="AGF49183.1"/>
    <property type="molecule type" value="Genomic_DNA"/>
</dbReference>
<dbReference type="Pfam" id="PF01722">
    <property type="entry name" value="BolA"/>
    <property type="match status" value="1"/>
</dbReference>
<evidence type="ECO:0000313" key="4">
    <source>
        <dbReference type="Proteomes" id="UP000011658"/>
    </source>
</evidence>
<reference evidence="3 4" key="1">
    <citation type="journal article" date="2013" name="Genome Biol. Evol.">
        <title>Genome evolution and phylogenomic analysis of candidatus kinetoplastibacterium, the betaproteobacterial endosymbionts of strigomonas and angomonas.</title>
        <authorList>
            <person name="Alves J.M."/>
            <person name="Serrano M.G."/>
            <person name="Maia da Silva F."/>
            <person name="Voegtly L.J."/>
            <person name="Matveyev A.V."/>
            <person name="Teixeira M.M."/>
            <person name="Camargo E.P."/>
            <person name="Buck G.A."/>
        </authorList>
    </citation>
    <scope>NUCLEOTIDE SEQUENCE [LARGE SCALE GENOMIC DNA]</scope>
    <source>
        <strain evidence="3 4">TCC219</strain>
    </source>
</reference>
<dbReference type="PATRIC" id="fig|1208921.3.peg.468"/>
<dbReference type="AlphaFoldDB" id="M1L9F9"/>
<dbReference type="RefSeq" id="WP_015389667.1">
    <property type="nucleotide sequence ID" value="NC_020284.1"/>
</dbReference>
<dbReference type="PANTHER" id="PTHR46229">
    <property type="entry name" value="BOLA TRANSCRIPTION REGULATOR"/>
    <property type="match status" value="1"/>
</dbReference>
<dbReference type="Proteomes" id="UP000011658">
    <property type="component" value="Chromosome"/>
</dbReference>
<sequence>MTINNIQSDTITEIIESRLACLEPTYLSIRDDSSMHENHNNNSAGHYYITIMSDKFINLSTIEQHRLVYKCLRDLIPFPIHALAINTKP</sequence>
<dbReference type="STRING" id="1208921.ST1E_0849"/>
<dbReference type="PANTHER" id="PTHR46229:SF2">
    <property type="entry name" value="BOLA-LIKE PROTEIN 1"/>
    <property type="match status" value="1"/>
</dbReference>
<name>M1L9F9_9PROT</name>
<dbReference type="InterPro" id="IPR036065">
    <property type="entry name" value="BolA-like_sf"/>
</dbReference>
<comment type="similarity">
    <text evidence="1 2">Belongs to the BolA/IbaG family.</text>
</comment>
<keyword evidence="4" id="KW-1185">Reference proteome</keyword>
<dbReference type="eggNOG" id="COG0271">
    <property type="taxonomic scope" value="Bacteria"/>
</dbReference>
<dbReference type="HOGENOM" id="CLU_109462_2_1_4"/>
<evidence type="ECO:0000256" key="2">
    <source>
        <dbReference type="RuleBase" id="RU003860"/>
    </source>
</evidence>
<evidence type="ECO:0000313" key="3">
    <source>
        <dbReference type="EMBL" id="AGF49183.1"/>
    </source>
</evidence>
<gene>
    <name evidence="3" type="ORF">ST1E_0849</name>
</gene>
<dbReference type="PIRSF" id="PIRSF003113">
    <property type="entry name" value="BolA"/>
    <property type="match status" value="1"/>
</dbReference>
<dbReference type="SUPFAM" id="SSF82657">
    <property type="entry name" value="BolA-like"/>
    <property type="match status" value="1"/>
</dbReference>
<evidence type="ECO:0000256" key="1">
    <source>
        <dbReference type="ARBA" id="ARBA00005578"/>
    </source>
</evidence>
<dbReference type="InterPro" id="IPR050961">
    <property type="entry name" value="BolA/IbaG_stress_morph_reg"/>
</dbReference>
<dbReference type="Gene3D" id="3.30.300.90">
    <property type="entry name" value="BolA-like"/>
    <property type="match status" value="1"/>
</dbReference>
<dbReference type="InterPro" id="IPR002634">
    <property type="entry name" value="BolA"/>
</dbReference>